<dbReference type="AlphaFoldDB" id="A0A4Q7J0R0"/>
<dbReference type="PANTHER" id="PTHR42912">
    <property type="entry name" value="METHYLTRANSFERASE"/>
    <property type="match status" value="1"/>
</dbReference>
<evidence type="ECO:0000259" key="1">
    <source>
        <dbReference type="Pfam" id="PF13649"/>
    </source>
</evidence>
<keyword evidence="2" id="KW-0808">Transferase</keyword>
<keyword evidence="3" id="KW-1185">Reference proteome</keyword>
<dbReference type="RefSeq" id="WP_130478144.1">
    <property type="nucleotide sequence ID" value="NZ_SFCC01000014.1"/>
</dbReference>
<dbReference type="InterPro" id="IPR041698">
    <property type="entry name" value="Methyltransf_25"/>
</dbReference>
<dbReference type="GO" id="GO:0008168">
    <property type="term" value="F:methyltransferase activity"/>
    <property type="evidence" value="ECO:0007669"/>
    <property type="project" value="UniProtKB-KW"/>
</dbReference>
<name>A0A4Q7J0R0_9PSEU</name>
<dbReference type="Gene3D" id="3.40.50.150">
    <property type="entry name" value="Vaccinia Virus protein VP39"/>
    <property type="match status" value="1"/>
</dbReference>
<dbReference type="InterPro" id="IPR029063">
    <property type="entry name" value="SAM-dependent_MTases_sf"/>
</dbReference>
<gene>
    <name evidence="2" type="ORF">EWH70_25925</name>
</gene>
<dbReference type="EMBL" id="SFCC01000014">
    <property type="protein sequence ID" value="RZQ60931.1"/>
    <property type="molecule type" value="Genomic_DNA"/>
</dbReference>
<dbReference type="Pfam" id="PF13649">
    <property type="entry name" value="Methyltransf_25"/>
    <property type="match status" value="1"/>
</dbReference>
<comment type="caution">
    <text evidence="2">The sequence shown here is derived from an EMBL/GenBank/DDBJ whole genome shotgun (WGS) entry which is preliminary data.</text>
</comment>
<protein>
    <submittedName>
        <fullName evidence="2">Class I SAM-dependent methyltransferase</fullName>
    </submittedName>
</protein>
<dbReference type="Proteomes" id="UP000292003">
    <property type="component" value="Unassembled WGS sequence"/>
</dbReference>
<dbReference type="OrthoDB" id="65624at2"/>
<sequence>MTSDLAAAFDAAAEHYDDDSHGRIAERLLDGLPPAGDVLDVATGTGAAAFAALRLLGARRVVAVDIAPAMIARARERAAAGDPGGRIEWWVAPAVPAPVPDASADAVLCASSLHFLGAGALADWLRVLRPGGSVAYTLPGADTFNPSPAFARLVAADLVIPATGEQAAEPAVAAGFTGVRATRAGIGGRTVYVVHGVRP</sequence>
<proteinExistence type="predicted"/>
<dbReference type="GO" id="GO:0032259">
    <property type="term" value="P:methylation"/>
    <property type="evidence" value="ECO:0007669"/>
    <property type="project" value="UniProtKB-KW"/>
</dbReference>
<reference evidence="2 3" key="1">
    <citation type="submission" date="2019-02" db="EMBL/GenBank/DDBJ databases">
        <title>Draft genome sequence of Amycolatopsis sp. 8-3EHSu isolated from roots of Suaeda maritima.</title>
        <authorList>
            <person name="Duangmal K."/>
            <person name="Chantavorakit T."/>
        </authorList>
    </citation>
    <scope>NUCLEOTIDE SEQUENCE [LARGE SCALE GENOMIC DNA]</scope>
    <source>
        <strain evidence="2 3">8-3EHSu</strain>
    </source>
</reference>
<evidence type="ECO:0000313" key="2">
    <source>
        <dbReference type="EMBL" id="RZQ60931.1"/>
    </source>
</evidence>
<feature type="domain" description="Methyltransferase" evidence="1">
    <location>
        <begin position="38"/>
        <end position="132"/>
    </location>
</feature>
<keyword evidence="2" id="KW-0489">Methyltransferase</keyword>
<dbReference type="SUPFAM" id="SSF53335">
    <property type="entry name" value="S-adenosyl-L-methionine-dependent methyltransferases"/>
    <property type="match status" value="1"/>
</dbReference>
<dbReference type="InterPro" id="IPR050508">
    <property type="entry name" value="Methyltransf_Superfamily"/>
</dbReference>
<organism evidence="2 3">
    <name type="scientific">Amycolatopsis suaedae</name>
    <dbReference type="NCBI Taxonomy" id="2510978"/>
    <lineage>
        <taxon>Bacteria</taxon>
        <taxon>Bacillati</taxon>
        <taxon>Actinomycetota</taxon>
        <taxon>Actinomycetes</taxon>
        <taxon>Pseudonocardiales</taxon>
        <taxon>Pseudonocardiaceae</taxon>
        <taxon>Amycolatopsis</taxon>
    </lineage>
</organism>
<evidence type="ECO:0000313" key="3">
    <source>
        <dbReference type="Proteomes" id="UP000292003"/>
    </source>
</evidence>
<accession>A0A4Q7J0R0</accession>